<dbReference type="WBParaSite" id="GPLIN_001464700">
    <property type="protein sequence ID" value="GPLIN_001464700"/>
    <property type="gene ID" value="GPLIN_001464700"/>
</dbReference>
<proteinExistence type="predicted"/>
<keyword evidence="2" id="KW-0547">Nucleotide-binding</keyword>
<dbReference type="InterPro" id="IPR047187">
    <property type="entry name" value="SF1_C_Upf1"/>
</dbReference>
<dbReference type="Pfam" id="PF13087">
    <property type="entry name" value="AAA_12"/>
    <property type="match status" value="1"/>
</dbReference>
<reference evidence="11" key="1">
    <citation type="submission" date="2013-12" db="EMBL/GenBank/DDBJ databases">
        <authorList>
            <person name="Aslett M."/>
        </authorList>
    </citation>
    <scope>NUCLEOTIDE SEQUENCE [LARGE SCALE GENOMIC DNA]</scope>
    <source>
        <strain evidence="11">Lindley</strain>
    </source>
</reference>
<dbReference type="InterPro" id="IPR027417">
    <property type="entry name" value="P-loop_NTPase"/>
</dbReference>
<feature type="compositionally biased region" description="Polar residues" evidence="9">
    <location>
        <begin position="600"/>
        <end position="611"/>
    </location>
</feature>
<evidence type="ECO:0000313" key="11">
    <source>
        <dbReference type="Proteomes" id="UP000050741"/>
    </source>
</evidence>
<dbReference type="CDD" id="cd18808">
    <property type="entry name" value="SF1_C_Upf1"/>
    <property type="match status" value="1"/>
</dbReference>
<evidence type="ECO:0000313" key="12">
    <source>
        <dbReference type="WBParaSite" id="GPLIN_001464700"/>
    </source>
</evidence>
<dbReference type="InterPro" id="IPR025829">
    <property type="entry name" value="Zn_knuckle_CX2CX3GHX4C"/>
</dbReference>
<dbReference type="GO" id="GO:0005524">
    <property type="term" value="F:ATP binding"/>
    <property type="evidence" value="ECO:0007669"/>
    <property type="project" value="UniProtKB-KW"/>
</dbReference>
<keyword evidence="7" id="KW-0067">ATP-binding</keyword>
<keyword evidence="6" id="KW-0862">Zinc</keyword>
<keyword evidence="5" id="KW-0347">Helicase</keyword>
<organism evidence="11 12">
    <name type="scientific">Globodera pallida</name>
    <name type="common">Potato cyst nematode worm</name>
    <name type="synonym">Heterodera pallida</name>
    <dbReference type="NCBI Taxonomy" id="36090"/>
    <lineage>
        <taxon>Eukaryota</taxon>
        <taxon>Metazoa</taxon>
        <taxon>Ecdysozoa</taxon>
        <taxon>Nematoda</taxon>
        <taxon>Chromadorea</taxon>
        <taxon>Rhabditida</taxon>
        <taxon>Tylenchina</taxon>
        <taxon>Tylenchomorpha</taxon>
        <taxon>Tylenchoidea</taxon>
        <taxon>Heteroderidae</taxon>
        <taxon>Heteroderinae</taxon>
        <taxon>Globodera</taxon>
    </lineage>
</organism>
<evidence type="ECO:0000256" key="4">
    <source>
        <dbReference type="ARBA" id="ARBA00022801"/>
    </source>
</evidence>
<evidence type="ECO:0000256" key="9">
    <source>
        <dbReference type="SAM" id="MobiDB-lite"/>
    </source>
</evidence>
<dbReference type="Proteomes" id="UP000050741">
    <property type="component" value="Unassembled WGS sequence"/>
</dbReference>
<protein>
    <submittedName>
        <fullName evidence="12">CCHC-type domain-containing protein</fullName>
    </submittedName>
</protein>
<name>A0A183CP40_GLOPA</name>
<keyword evidence="1" id="KW-0479">Metal-binding</keyword>
<dbReference type="PANTHER" id="PTHR43788:SF16">
    <property type="entry name" value="HELICASE WITH ZINC FINGER 2"/>
    <property type="match status" value="1"/>
</dbReference>
<keyword evidence="11" id="KW-1185">Reference proteome</keyword>
<evidence type="ECO:0000256" key="7">
    <source>
        <dbReference type="ARBA" id="ARBA00022840"/>
    </source>
</evidence>
<dbReference type="Pfam" id="PF13245">
    <property type="entry name" value="AAA_19"/>
    <property type="match status" value="1"/>
</dbReference>
<dbReference type="InterPro" id="IPR041679">
    <property type="entry name" value="DNA2/NAM7-like_C"/>
</dbReference>
<dbReference type="SUPFAM" id="SSF52540">
    <property type="entry name" value="P-loop containing nucleoside triphosphate hydrolases"/>
    <property type="match status" value="1"/>
</dbReference>
<dbReference type="GO" id="GO:0019899">
    <property type="term" value="F:enzyme binding"/>
    <property type="evidence" value="ECO:0007669"/>
    <property type="project" value="UniProtKB-ARBA"/>
</dbReference>
<evidence type="ECO:0000256" key="3">
    <source>
        <dbReference type="ARBA" id="ARBA00022771"/>
    </source>
</evidence>
<sequence>MNLERQEHEQGFVLLVTGFLAFQEAKNYDGEADWEQIIEGVPAEVEPLHSRKVLTQRAEKFALHQFTDCAKEATGLGRIMANLLARQGQQEAPANSWQELLVTHDPVLNELKGGQRETARLMLDPSPRAIFMQAPPGSGKTKSTADIVAAYLRENPGSRALFIAPLNVAVVKAVEEMARTMKRVGWKEEILALFSGSGKKKYTQELEKIGDHLLVSALRAPHLLEGLSKRQSSVVSRYIDACEKSPRTANEGKAARVLLSKEKRRVVFCTMSLAEQIGGMFNGTDVIVVDESGQAPFAQLLATIIKFPKLHKLLITGDRYQLSVHLEDAPEAVRKGLGLDTIIWNLDEAPGVDRTTLTVNFRSHPVLTQCIEAGVYAAHGEVLTAGRRAEEMDRLTVRTPIKLPVKGQPLILIHQTDPMVEDPTSFSASNPEQTRTVIDSLTALRPRFTGSIRIICFYAGQAKELGTAVLDHGLEDVLVSTVDGCQGHEADLVFVVTTKIGLLSMDASGAFWNDERRVNVALSRGKFGMVVVGDLKMLWSAGGIWRRFLKKAMEHTIVVTPDVIEAMTDPRSEFVNGQLVGPNGSVKAENFYDEWGHSGTPGQVPSTSQHPEGTPPMGGRRKWTPSANSRPAGLCHLCKRPGHFIRECPERKGQVAARGHNRGGR</sequence>
<dbReference type="GO" id="GO:0043139">
    <property type="term" value="F:5'-3' DNA helicase activity"/>
    <property type="evidence" value="ECO:0007669"/>
    <property type="project" value="TreeGrafter"/>
</dbReference>
<evidence type="ECO:0000259" key="10">
    <source>
        <dbReference type="PROSITE" id="PS50158"/>
    </source>
</evidence>
<evidence type="ECO:0000256" key="5">
    <source>
        <dbReference type="ARBA" id="ARBA00022806"/>
    </source>
</evidence>
<dbReference type="InterPro" id="IPR036875">
    <property type="entry name" value="Znf_CCHC_sf"/>
</dbReference>
<dbReference type="Gene3D" id="4.10.60.10">
    <property type="entry name" value="Zinc finger, CCHC-type"/>
    <property type="match status" value="1"/>
</dbReference>
<dbReference type="GO" id="GO:0008270">
    <property type="term" value="F:zinc ion binding"/>
    <property type="evidence" value="ECO:0007669"/>
    <property type="project" value="UniProtKB-KW"/>
</dbReference>
<feature type="region of interest" description="Disordered" evidence="9">
    <location>
        <begin position="594"/>
        <end position="627"/>
    </location>
</feature>
<dbReference type="PROSITE" id="PS50158">
    <property type="entry name" value="ZF_CCHC"/>
    <property type="match status" value="1"/>
</dbReference>
<reference evidence="12" key="3">
    <citation type="submission" date="2016-06" db="UniProtKB">
        <authorList>
            <consortium name="WormBaseParasite"/>
        </authorList>
    </citation>
    <scope>IDENTIFICATION</scope>
</reference>
<dbReference type="GO" id="GO:0003676">
    <property type="term" value="F:nucleic acid binding"/>
    <property type="evidence" value="ECO:0007669"/>
    <property type="project" value="InterPro"/>
</dbReference>
<feature type="domain" description="CCHC-type" evidence="10">
    <location>
        <begin position="635"/>
        <end position="650"/>
    </location>
</feature>
<evidence type="ECO:0000256" key="1">
    <source>
        <dbReference type="ARBA" id="ARBA00022723"/>
    </source>
</evidence>
<dbReference type="AlphaFoldDB" id="A0A183CP40"/>
<evidence type="ECO:0000256" key="2">
    <source>
        <dbReference type="ARBA" id="ARBA00022741"/>
    </source>
</evidence>
<evidence type="ECO:0000256" key="6">
    <source>
        <dbReference type="ARBA" id="ARBA00022833"/>
    </source>
</evidence>
<evidence type="ECO:0000256" key="8">
    <source>
        <dbReference type="PROSITE-ProRule" id="PRU00047"/>
    </source>
</evidence>
<dbReference type="SMART" id="SM00343">
    <property type="entry name" value="ZnF_C2HC"/>
    <property type="match status" value="1"/>
</dbReference>
<accession>A0A183CP40</accession>
<keyword evidence="4" id="KW-0378">Hydrolase</keyword>
<keyword evidence="3 8" id="KW-0863">Zinc-finger</keyword>
<reference evidence="11" key="2">
    <citation type="submission" date="2014-05" db="EMBL/GenBank/DDBJ databases">
        <title>The genome and life-stage specific transcriptomes of Globodera pallida elucidate key aspects of plant parasitism by a cyst nematode.</title>
        <authorList>
            <person name="Cotton J.A."/>
            <person name="Lilley C.J."/>
            <person name="Jones L.M."/>
            <person name="Kikuchi T."/>
            <person name="Reid A.J."/>
            <person name="Thorpe P."/>
            <person name="Tsai I.J."/>
            <person name="Beasley H."/>
            <person name="Blok V."/>
            <person name="Cock P.J.A."/>
            <person name="Van den Akker S.E."/>
            <person name="Holroyd N."/>
            <person name="Hunt M."/>
            <person name="Mantelin S."/>
            <person name="Naghra H."/>
            <person name="Pain A."/>
            <person name="Palomares-Rius J.E."/>
            <person name="Zarowiecki M."/>
            <person name="Berriman M."/>
            <person name="Jones J.T."/>
            <person name="Urwin P.E."/>
        </authorList>
    </citation>
    <scope>NUCLEOTIDE SEQUENCE [LARGE SCALE GENOMIC DNA]</scope>
    <source>
        <strain evidence="11">Lindley</strain>
    </source>
</reference>
<dbReference type="InterPro" id="IPR050534">
    <property type="entry name" value="Coronavir_polyprotein_1ab"/>
</dbReference>
<dbReference type="SUPFAM" id="SSF57756">
    <property type="entry name" value="Retrovirus zinc finger-like domains"/>
    <property type="match status" value="1"/>
</dbReference>
<dbReference type="PANTHER" id="PTHR43788">
    <property type="entry name" value="DNA2/NAM7 HELICASE FAMILY MEMBER"/>
    <property type="match status" value="1"/>
</dbReference>
<dbReference type="InterPro" id="IPR001878">
    <property type="entry name" value="Znf_CCHC"/>
</dbReference>
<dbReference type="GO" id="GO:0016787">
    <property type="term" value="F:hydrolase activity"/>
    <property type="evidence" value="ECO:0007669"/>
    <property type="project" value="UniProtKB-KW"/>
</dbReference>
<dbReference type="Gene3D" id="3.40.50.300">
    <property type="entry name" value="P-loop containing nucleotide triphosphate hydrolases"/>
    <property type="match status" value="2"/>
</dbReference>
<dbReference type="Pfam" id="PF13696">
    <property type="entry name" value="zf-CCHC_2"/>
    <property type="match status" value="1"/>
</dbReference>